<dbReference type="SMART" id="SM00387">
    <property type="entry name" value="HATPase_c"/>
    <property type="match status" value="1"/>
</dbReference>
<keyword evidence="7" id="KW-0963">Cytoplasm</keyword>
<evidence type="ECO:0000256" key="8">
    <source>
        <dbReference type="ARBA" id="ARBA00022679"/>
    </source>
</evidence>
<keyword evidence="8" id="KW-0808">Transferase</keyword>
<feature type="transmembrane region" description="Helical" evidence="17">
    <location>
        <begin position="20"/>
        <end position="37"/>
    </location>
</feature>
<evidence type="ECO:0000256" key="3">
    <source>
        <dbReference type="ARBA" id="ARBA00004496"/>
    </source>
</evidence>
<keyword evidence="6" id="KW-0004">4Fe-4S</keyword>
<dbReference type="Gene3D" id="1.20.5.1930">
    <property type="match status" value="1"/>
</dbReference>
<evidence type="ECO:0000256" key="10">
    <source>
        <dbReference type="ARBA" id="ARBA00022777"/>
    </source>
</evidence>
<keyword evidence="10 19" id="KW-0418">Kinase</keyword>
<evidence type="ECO:0000256" key="16">
    <source>
        <dbReference type="SAM" id="MobiDB-lite"/>
    </source>
</evidence>
<dbReference type="Pfam" id="PF07730">
    <property type="entry name" value="HisKA_3"/>
    <property type="match status" value="1"/>
</dbReference>
<dbReference type="EC" id="2.7.13.3" evidence="4"/>
<dbReference type="PANTHER" id="PTHR24421:SF62">
    <property type="entry name" value="SENSORY TRANSDUCTION HISTIDINE KINASE"/>
    <property type="match status" value="1"/>
</dbReference>
<dbReference type="Proteomes" id="UP001365781">
    <property type="component" value="Unassembled WGS sequence"/>
</dbReference>
<evidence type="ECO:0000256" key="4">
    <source>
        <dbReference type="ARBA" id="ARBA00012438"/>
    </source>
</evidence>
<dbReference type="InterPro" id="IPR036890">
    <property type="entry name" value="HATPase_C_sf"/>
</dbReference>
<evidence type="ECO:0000256" key="12">
    <source>
        <dbReference type="ARBA" id="ARBA00023012"/>
    </source>
</evidence>
<evidence type="ECO:0000256" key="14">
    <source>
        <dbReference type="ARBA" id="ARBA00024827"/>
    </source>
</evidence>
<reference evidence="19 20" key="1">
    <citation type="submission" date="2024-03" db="EMBL/GenBank/DDBJ databases">
        <title>First Report of Pectobacterium brasiliscabiei causing potato scab in china.</title>
        <authorList>
            <person name="Handique U."/>
        </authorList>
    </citation>
    <scope>NUCLEOTIDE SEQUENCE [LARGE SCALE GENOMIC DNA]</scope>
    <source>
        <strain evidence="19 20">ZRIMU1503</strain>
    </source>
</reference>
<evidence type="ECO:0000256" key="5">
    <source>
        <dbReference type="ARBA" id="ARBA00017322"/>
    </source>
</evidence>
<evidence type="ECO:0000256" key="7">
    <source>
        <dbReference type="ARBA" id="ARBA00022490"/>
    </source>
</evidence>
<dbReference type="InterPro" id="IPR050482">
    <property type="entry name" value="Sensor_HK_TwoCompSys"/>
</dbReference>
<evidence type="ECO:0000313" key="20">
    <source>
        <dbReference type="Proteomes" id="UP001365781"/>
    </source>
</evidence>
<dbReference type="CDD" id="cd16917">
    <property type="entry name" value="HATPase_UhpB-NarQ-NarX-like"/>
    <property type="match status" value="1"/>
</dbReference>
<comment type="subcellular location">
    <subcellularLocation>
        <location evidence="3">Cytoplasm</location>
    </subcellularLocation>
</comment>
<dbReference type="InterPro" id="IPR005467">
    <property type="entry name" value="His_kinase_dom"/>
</dbReference>
<comment type="cofactor">
    <cofactor evidence="2">
        <name>[4Fe-4S] cluster</name>
        <dbReference type="ChEBI" id="CHEBI:49883"/>
    </cofactor>
</comment>
<evidence type="ECO:0000256" key="15">
    <source>
        <dbReference type="ARBA" id="ARBA00030800"/>
    </source>
</evidence>
<proteinExistence type="predicted"/>
<evidence type="ECO:0000256" key="17">
    <source>
        <dbReference type="SAM" id="Phobius"/>
    </source>
</evidence>
<dbReference type="InterPro" id="IPR004358">
    <property type="entry name" value="Sig_transdc_His_kin-like_C"/>
</dbReference>
<comment type="catalytic activity">
    <reaction evidence="1">
        <text>ATP + protein L-histidine = ADP + protein N-phospho-L-histidine.</text>
        <dbReference type="EC" id="2.7.13.3"/>
    </reaction>
</comment>
<keyword evidence="11" id="KW-0408">Iron</keyword>
<feature type="transmembrane region" description="Helical" evidence="17">
    <location>
        <begin position="98"/>
        <end position="114"/>
    </location>
</feature>
<keyword evidence="13" id="KW-0411">Iron-sulfur</keyword>
<dbReference type="SUPFAM" id="SSF55874">
    <property type="entry name" value="ATPase domain of HSP90 chaperone/DNA topoisomerase II/histidine kinase"/>
    <property type="match status" value="1"/>
</dbReference>
<dbReference type="PRINTS" id="PR00344">
    <property type="entry name" value="BCTRLSENSOR"/>
</dbReference>
<dbReference type="PANTHER" id="PTHR24421">
    <property type="entry name" value="NITRATE/NITRITE SENSOR PROTEIN NARX-RELATED"/>
    <property type="match status" value="1"/>
</dbReference>
<keyword evidence="9" id="KW-0479">Metal-binding</keyword>
<organism evidence="19 20">
    <name type="scientific">Streptomyces brasiliscabiei</name>
    <dbReference type="NCBI Taxonomy" id="2736302"/>
    <lineage>
        <taxon>Bacteria</taxon>
        <taxon>Bacillati</taxon>
        <taxon>Actinomycetota</taxon>
        <taxon>Actinomycetes</taxon>
        <taxon>Kitasatosporales</taxon>
        <taxon>Streptomycetaceae</taxon>
        <taxon>Streptomyces</taxon>
    </lineage>
</organism>
<dbReference type="PROSITE" id="PS50109">
    <property type="entry name" value="HIS_KIN"/>
    <property type="match status" value="1"/>
</dbReference>
<protein>
    <recommendedName>
        <fullName evidence="5">Oxygen sensor histidine kinase NreB</fullName>
        <ecNumber evidence="4">2.7.13.3</ecNumber>
    </recommendedName>
    <alternativeName>
        <fullName evidence="15">Nitrogen regulation protein B</fullName>
    </alternativeName>
</protein>
<name>A0ABU8G710_9ACTN</name>
<evidence type="ECO:0000259" key="18">
    <source>
        <dbReference type="PROSITE" id="PS50109"/>
    </source>
</evidence>
<feature type="transmembrane region" description="Helical" evidence="17">
    <location>
        <begin position="43"/>
        <end position="63"/>
    </location>
</feature>
<keyword evidence="12" id="KW-0902">Two-component regulatory system</keyword>
<gene>
    <name evidence="19" type="ORF">WB403_07325</name>
</gene>
<evidence type="ECO:0000256" key="13">
    <source>
        <dbReference type="ARBA" id="ARBA00023014"/>
    </source>
</evidence>
<dbReference type="EMBL" id="JBBAYM010000004">
    <property type="protein sequence ID" value="MEI5608970.1"/>
    <property type="molecule type" value="Genomic_DNA"/>
</dbReference>
<dbReference type="GO" id="GO:0016301">
    <property type="term" value="F:kinase activity"/>
    <property type="evidence" value="ECO:0007669"/>
    <property type="project" value="UniProtKB-KW"/>
</dbReference>
<sequence>MPANAAPAFVRRGSLPLRHLPDLVFLTVAVGGVLRLVDVNSTLCWELVPLITLLSGGYVAGLALWDRLGSRGRPLWLASLVTLWCWISWGMPAPVATAYSWLALPLAILALRMFTARTAVAAVGVITVLLVVVIARTAAPLHPELVVPPAAALWATVALYRAQQRILGELRRTRAELARGQREAGRLAERARIARDLHDTLAQELAGSRMLLQAADRDWDRRPDLARTQVRTVVDALGANLAETRTIIGDLTPPALEHDDLTTALRTLCARDTAAPSRVLFRAEGEPGALPRDRAAALLRVAQGLLANAREHGRARHVWVTLDHHDGTTVSVEVRDDGVGFDAARTAARRGDRGLGLSAGRERLDALGGSLTVRSTPGRGTLARASVPLDTLAPGRVRDVPPAGRRHAGSPGLGFARPGGAPTDAPGTEPRTTSTRVRARHAESTHLTPPGPPSGRTTGRRGHDLAGPAAGR</sequence>
<evidence type="ECO:0000256" key="1">
    <source>
        <dbReference type="ARBA" id="ARBA00000085"/>
    </source>
</evidence>
<dbReference type="RefSeq" id="WP_336539320.1">
    <property type="nucleotide sequence ID" value="NZ_JBBAYL010000015.1"/>
</dbReference>
<evidence type="ECO:0000256" key="9">
    <source>
        <dbReference type="ARBA" id="ARBA00022723"/>
    </source>
</evidence>
<evidence type="ECO:0000256" key="6">
    <source>
        <dbReference type="ARBA" id="ARBA00022485"/>
    </source>
</evidence>
<dbReference type="InterPro" id="IPR011712">
    <property type="entry name" value="Sig_transdc_His_kin_sub3_dim/P"/>
</dbReference>
<keyword evidence="17" id="KW-0472">Membrane</keyword>
<evidence type="ECO:0000256" key="2">
    <source>
        <dbReference type="ARBA" id="ARBA00001966"/>
    </source>
</evidence>
<keyword evidence="20" id="KW-1185">Reference proteome</keyword>
<accession>A0ABU8G710</accession>
<keyword evidence="17" id="KW-1133">Transmembrane helix</keyword>
<feature type="transmembrane region" description="Helical" evidence="17">
    <location>
        <begin position="119"/>
        <end position="139"/>
    </location>
</feature>
<dbReference type="Gene3D" id="3.30.565.10">
    <property type="entry name" value="Histidine kinase-like ATPase, C-terminal domain"/>
    <property type="match status" value="1"/>
</dbReference>
<dbReference type="Pfam" id="PF02518">
    <property type="entry name" value="HATPase_c"/>
    <property type="match status" value="1"/>
</dbReference>
<comment type="caution">
    <text evidence="19">The sequence shown here is derived from an EMBL/GenBank/DDBJ whole genome shotgun (WGS) entry which is preliminary data.</text>
</comment>
<comment type="function">
    <text evidence="14">Member of the two-component regulatory system NreB/NreC involved in the control of dissimilatory nitrate/nitrite reduction in response to oxygen. NreB functions as a direct oxygen sensor histidine kinase which is autophosphorylated, in the absence of oxygen, probably at the conserved histidine residue, and transfers its phosphate group probably to a conserved aspartate residue of NreC. NreB/NreC activates the expression of the nitrate (narGHJI) and nitrite (nir) reductase operons, as well as the putative nitrate transporter gene narT.</text>
</comment>
<feature type="region of interest" description="Disordered" evidence="16">
    <location>
        <begin position="393"/>
        <end position="472"/>
    </location>
</feature>
<keyword evidence="17" id="KW-0812">Transmembrane</keyword>
<dbReference type="InterPro" id="IPR003594">
    <property type="entry name" value="HATPase_dom"/>
</dbReference>
<evidence type="ECO:0000256" key="11">
    <source>
        <dbReference type="ARBA" id="ARBA00023004"/>
    </source>
</evidence>
<feature type="domain" description="Histidine kinase" evidence="18">
    <location>
        <begin position="298"/>
        <end position="391"/>
    </location>
</feature>
<evidence type="ECO:0000313" key="19">
    <source>
        <dbReference type="EMBL" id="MEI5608970.1"/>
    </source>
</evidence>